<name>A0ABU9IRL1_9FLAO</name>
<dbReference type="Gene3D" id="1.10.3680.10">
    <property type="entry name" value="TerB-like"/>
    <property type="match status" value="1"/>
</dbReference>
<dbReference type="InterPro" id="IPR029024">
    <property type="entry name" value="TerB-like"/>
</dbReference>
<organism evidence="2 3">
    <name type="scientific">Flavobacterium calami</name>
    <dbReference type="NCBI Taxonomy" id="3139144"/>
    <lineage>
        <taxon>Bacteria</taxon>
        <taxon>Pseudomonadati</taxon>
        <taxon>Bacteroidota</taxon>
        <taxon>Flavobacteriia</taxon>
        <taxon>Flavobacteriales</taxon>
        <taxon>Flavobacteriaceae</taxon>
        <taxon>Flavobacterium</taxon>
    </lineage>
</organism>
<sequence>MPFSELFDNEFKERNRGHFSAIVRVAFADGRINEEEQAFLDKLATRLDISEEEYKEILKDPWSHDINPPYLHTQRLERLYDLARMVHIDHQLGDQQEVMLTRIGLALGFTPGNVNYIISKALSLVDKKVDLDTFMFEMQNMNK</sequence>
<dbReference type="CDD" id="cd07177">
    <property type="entry name" value="terB_like"/>
    <property type="match status" value="1"/>
</dbReference>
<dbReference type="InterPro" id="IPR007791">
    <property type="entry name" value="DjlA_N"/>
</dbReference>
<accession>A0ABU9IRL1</accession>
<evidence type="ECO:0000313" key="2">
    <source>
        <dbReference type="EMBL" id="MEL1255093.1"/>
    </source>
</evidence>
<protein>
    <submittedName>
        <fullName evidence="2">TerB family tellurite resistance protein</fullName>
    </submittedName>
</protein>
<evidence type="ECO:0000259" key="1">
    <source>
        <dbReference type="Pfam" id="PF05099"/>
    </source>
</evidence>
<proteinExistence type="predicted"/>
<dbReference type="EMBL" id="JBBYHS010000015">
    <property type="protein sequence ID" value="MEL1255093.1"/>
    <property type="molecule type" value="Genomic_DNA"/>
</dbReference>
<dbReference type="Proteomes" id="UP001485226">
    <property type="component" value="Unassembled WGS sequence"/>
</dbReference>
<comment type="caution">
    <text evidence="2">The sequence shown here is derived from an EMBL/GenBank/DDBJ whole genome shotgun (WGS) entry which is preliminary data.</text>
</comment>
<evidence type="ECO:0000313" key="3">
    <source>
        <dbReference type="Proteomes" id="UP001485226"/>
    </source>
</evidence>
<gene>
    <name evidence="2" type="ORF">AAEO57_14990</name>
</gene>
<dbReference type="Pfam" id="PF05099">
    <property type="entry name" value="TerB"/>
    <property type="match status" value="1"/>
</dbReference>
<reference evidence="2 3" key="1">
    <citation type="submission" date="2024-04" db="EMBL/GenBank/DDBJ databases">
        <title>Flavobacterium sp. DGU38 16S ribosomal RNA gene Genome sequencing and assembly.</title>
        <authorList>
            <person name="Park S."/>
        </authorList>
    </citation>
    <scope>NUCLEOTIDE SEQUENCE [LARGE SCALE GENOMIC DNA]</scope>
    <source>
        <strain evidence="2 3">DGU38</strain>
    </source>
</reference>
<feature type="domain" description="Co-chaperone DjlA N-terminal" evidence="1">
    <location>
        <begin position="20"/>
        <end position="57"/>
    </location>
</feature>
<dbReference type="RefSeq" id="WP_341693836.1">
    <property type="nucleotide sequence ID" value="NZ_JBBYHS010000015.1"/>
</dbReference>
<keyword evidence="3" id="KW-1185">Reference proteome</keyword>
<dbReference type="SUPFAM" id="SSF158682">
    <property type="entry name" value="TerB-like"/>
    <property type="match status" value="1"/>
</dbReference>